<keyword evidence="3 5" id="KW-0238">DNA-binding</keyword>
<evidence type="ECO:0000256" key="4">
    <source>
        <dbReference type="ARBA" id="ARBA00023172"/>
    </source>
</evidence>
<dbReference type="Pfam" id="PF02899">
    <property type="entry name" value="Phage_int_SAM_1"/>
    <property type="match status" value="1"/>
</dbReference>
<dbReference type="RefSeq" id="WP_390198391.1">
    <property type="nucleotide sequence ID" value="NZ_JBHSDV010000002.1"/>
</dbReference>
<dbReference type="PANTHER" id="PTHR30349">
    <property type="entry name" value="PHAGE INTEGRASE-RELATED"/>
    <property type="match status" value="1"/>
</dbReference>
<reference evidence="9" key="1">
    <citation type="journal article" date="2019" name="Int. J. Syst. Evol. Microbiol.">
        <title>The Global Catalogue of Microorganisms (GCM) 10K type strain sequencing project: providing services to taxonomists for standard genome sequencing and annotation.</title>
        <authorList>
            <consortium name="The Broad Institute Genomics Platform"/>
            <consortium name="The Broad Institute Genome Sequencing Center for Infectious Disease"/>
            <person name="Wu L."/>
            <person name="Ma J."/>
        </authorList>
    </citation>
    <scope>NUCLEOTIDE SEQUENCE [LARGE SCALE GENOMIC DNA]</scope>
    <source>
        <strain evidence="9">KACC 14058</strain>
    </source>
</reference>
<dbReference type="InterPro" id="IPR011010">
    <property type="entry name" value="DNA_brk_join_enz"/>
</dbReference>
<dbReference type="CDD" id="cd01187">
    <property type="entry name" value="INT_tnpB_C_Tn554"/>
    <property type="match status" value="1"/>
</dbReference>
<evidence type="ECO:0000259" key="7">
    <source>
        <dbReference type="PROSITE" id="PS51900"/>
    </source>
</evidence>
<comment type="caution">
    <text evidence="8">The sequence shown here is derived from an EMBL/GenBank/DDBJ whole genome shotgun (WGS) entry which is preliminary data.</text>
</comment>
<name>A0ABV8VW60_9BACI</name>
<dbReference type="PROSITE" id="PS51900">
    <property type="entry name" value="CB"/>
    <property type="match status" value="1"/>
</dbReference>
<comment type="similarity">
    <text evidence="1">Belongs to the 'phage' integrase family.</text>
</comment>
<sequence>MKFPSVATNRKLVTSTEINKKISDMTSVLQGFWAADRWDIRICPHPSAIELSKNPSLKNRWVNFDKVENIWLKTELKYFYYVHLNNGTWNAKSVWIRKGTVISRMLGFLNLNYPDITSITEVPIKKALSEYRTYLAEQGVRTTTTNYKLDINQKKIPVYANSYYVTNLKQFMEFYEDFYFDGDEWEKDVWNRRKLSLSEDKVNPTSYEYTINFKGFENDYFKELVKRYCKLMLNTRSFSHVVDTASRLKEFFNFINKNCNGIRRIHQLTRNEVEQYLNEINLKGLKPSTVTGRISTLDVFFFTIQRFEWNDSPSKILIFQEDYPKVPKAQPRYIDEHVLEQLNGKLDKLEPYIATMVMVLQECGMRISELCTLEKGSVITDKEGDCFLKYYQWKMKKEHVIPISKEIAALILVQEQRVADDFDNGCEYLFPRKDGSPLKQDTFRVKLNELAYEEKIMDKKGEIFRFHAHAFRHTVGTRMINNGVPQHIVQKFLGHESPEMTARYAHIFDETLKKEFIKFKETLVTNNGSILELSEDNSEADNTDLQWFKKNINAQALPNGYCRLPVIAGPCPHANACLTCTNFCTSKSFLNEHEEHLDRTKEILNRAKQNQWQRQVETNERVKNRLEQIIHSLKETN</sequence>
<evidence type="ECO:0000256" key="5">
    <source>
        <dbReference type="PROSITE-ProRule" id="PRU01248"/>
    </source>
</evidence>
<feature type="domain" description="Core-binding (CB)" evidence="7">
    <location>
        <begin position="219"/>
        <end position="305"/>
    </location>
</feature>
<dbReference type="Pfam" id="PF00589">
    <property type="entry name" value="Phage_integrase"/>
    <property type="match status" value="1"/>
</dbReference>
<dbReference type="InterPro" id="IPR010998">
    <property type="entry name" value="Integrase_recombinase_N"/>
</dbReference>
<dbReference type="InterPro" id="IPR050090">
    <property type="entry name" value="Tyrosine_recombinase_XerCD"/>
</dbReference>
<dbReference type="InterPro" id="IPR044068">
    <property type="entry name" value="CB"/>
</dbReference>
<dbReference type="Gene3D" id="1.10.443.10">
    <property type="entry name" value="Intergrase catalytic core"/>
    <property type="match status" value="1"/>
</dbReference>
<dbReference type="SUPFAM" id="SSF56349">
    <property type="entry name" value="DNA breaking-rejoining enzymes"/>
    <property type="match status" value="1"/>
</dbReference>
<evidence type="ECO:0000313" key="8">
    <source>
        <dbReference type="EMBL" id="MFC4387830.1"/>
    </source>
</evidence>
<gene>
    <name evidence="8" type="ORF">ACFOZ1_08400</name>
</gene>
<proteinExistence type="inferred from homology"/>
<evidence type="ECO:0000256" key="2">
    <source>
        <dbReference type="ARBA" id="ARBA00022908"/>
    </source>
</evidence>
<accession>A0ABV8VW60</accession>
<protein>
    <submittedName>
        <fullName evidence="8">Tyrosine-type recombinase/integrase</fullName>
    </submittedName>
</protein>
<dbReference type="EMBL" id="JBHSDV010000002">
    <property type="protein sequence ID" value="MFC4387830.1"/>
    <property type="molecule type" value="Genomic_DNA"/>
</dbReference>
<evidence type="ECO:0000313" key="9">
    <source>
        <dbReference type="Proteomes" id="UP001595880"/>
    </source>
</evidence>
<dbReference type="Gene3D" id="1.10.150.130">
    <property type="match status" value="1"/>
</dbReference>
<dbReference type="InterPro" id="IPR004107">
    <property type="entry name" value="Integrase_SAM-like_N"/>
</dbReference>
<keyword evidence="4" id="KW-0233">DNA recombination</keyword>
<dbReference type="InterPro" id="IPR013762">
    <property type="entry name" value="Integrase-like_cat_sf"/>
</dbReference>
<dbReference type="PROSITE" id="PS51898">
    <property type="entry name" value="TYR_RECOMBINASE"/>
    <property type="match status" value="1"/>
</dbReference>
<evidence type="ECO:0000256" key="1">
    <source>
        <dbReference type="ARBA" id="ARBA00008857"/>
    </source>
</evidence>
<keyword evidence="2" id="KW-0229">DNA integration</keyword>
<evidence type="ECO:0000259" key="6">
    <source>
        <dbReference type="PROSITE" id="PS51898"/>
    </source>
</evidence>
<dbReference type="InterPro" id="IPR002104">
    <property type="entry name" value="Integrase_catalytic"/>
</dbReference>
<feature type="domain" description="Tyr recombinase" evidence="6">
    <location>
        <begin position="329"/>
        <end position="517"/>
    </location>
</feature>
<dbReference type="PANTHER" id="PTHR30349:SF64">
    <property type="entry name" value="PROPHAGE INTEGRASE INTD-RELATED"/>
    <property type="match status" value="1"/>
</dbReference>
<evidence type="ECO:0000256" key="3">
    <source>
        <dbReference type="ARBA" id="ARBA00023125"/>
    </source>
</evidence>
<dbReference type="Proteomes" id="UP001595880">
    <property type="component" value="Unassembled WGS sequence"/>
</dbReference>
<organism evidence="8 9">
    <name type="scientific">Gracilibacillus marinus</name>
    <dbReference type="NCBI Taxonomy" id="630535"/>
    <lineage>
        <taxon>Bacteria</taxon>
        <taxon>Bacillati</taxon>
        <taxon>Bacillota</taxon>
        <taxon>Bacilli</taxon>
        <taxon>Bacillales</taxon>
        <taxon>Bacillaceae</taxon>
        <taxon>Gracilibacillus</taxon>
    </lineage>
</organism>
<keyword evidence="9" id="KW-1185">Reference proteome</keyword>